<protein>
    <submittedName>
        <fullName evidence="2">Uncharacterized protein</fullName>
    </submittedName>
</protein>
<evidence type="ECO:0000313" key="3">
    <source>
        <dbReference type="Proteomes" id="UP001153148"/>
    </source>
</evidence>
<gene>
    <name evidence="2" type="ORF">TPAB3V08_LOCUS2371</name>
</gene>
<dbReference type="EMBL" id="CAJPIN010002393">
    <property type="protein sequence ID" value="CAG2055366.1"/>
    <property type="molecule type" value="Genomic_DNA"/>
</dbReference>
<feature type="non-terminal residue" evidence="2">
    <location>
        <position position="1"/>
    </location>
</feature>
<feature type="compositionally biased region" description="Polar residues" evidence="1">
    <location>
        <begin position="134"/>
        <end position="144"/>
    </location>
</feature>
<proteinExistence type="predicted"/>
<evidence type="ECO:0000313" key="2">
    <source>
        <dbReference type="EMBL" id="CAG2055366.1"/>
    </source>
</evidence>
<reference evidence="2" key="1">
    <citation type="submission" date="2021-03" db="EMBL/GenBank/DDBJ databases">
        <authorList>
            <person name="Tran Van P."/>
        </authorList>
    </citation>
    <scope>NUCLEOTIDE SEQUENCE</scope>
</reference>
<dbReference type="Proteomes" id="UP001153148">
    <property type="component" value="Unassembled WGS sequence"/>
</dbReference>
<keyword evidence="3" id="KW-1185">Reference proteome</keyword>
<feature type="region of interest" description="Disordered" evidence="1">
    <location>
        <begin position="177"/>
        <end position="203"/>
    </location>
</feature>
<sequence>NLDATNRFALSDQIATSLCCLNTPLDRVLYGLVHDNVTLTTRPGYLPWSYPTPMAVHAAYSKDCIDQCWHILASMPQVQPMFSLTLTTLALFLQTSITTVEIALLASIPLPMSRGTTRRYLLQVSKPIHKKIKSSNQTLQNESGTSDDEGVGESGILTQLKIARQEAIVQQLSAGMTEEQLEEEKETPLADIQELLISPHKEN</sequence>
<name>A0ABN7NJ41_TIMPD</name>
<comment type="caution">
    <text evidence="2">The sequence shown here is derived from an EMBL/GenBank/DDBJ whole genome shotgun (WGS) entry which is preliminary data.</text>
</comment>
<organism evidence="2 3">
    <name type="scientific">Timema podura</name>
    <name type="common">Walking stick</name>
    <dbReference type="NCBI Taxonomy" id="61482"/>
    <lineage>
        <taxon>Eukaryota</taxon>
        <taxon>Metazoa</taxon>
        <taxon>Ecdysozoa</taxon>
        <taxon>Arthropoda</taxon>
        <taxon>Hexapoda</taxon>
        <taxon>Insecta</taxon>
        <taxon>Pterygota</taxon>
        <taxon>Neoptera</taxon>
        <taxon>Polyneoptera</taxon>
        <taxon>Phasmatodea</taxon>
        <taxon>Timematodea</taxon>
        <taxon>Timematoidea</taxon>
        <taxon>Timematidae</taxon>
        <taxon>Timema</taxon>
    </lineage>
</organism>
<accession>A0ABN7NJ41</accession>
<evidence type="ECO:0000256" key="1">
    <source>
        <dbReference type="SAM" id="MobiDB-lite"/>
    </source>
</evidence>
<feature type="region of interest" description="Disordered" evidence="1">
    <location>
        <begin position="133"/>
        <end position="152"/>
    </location>
</feature>